<dbReference type="Gene3D" id="3.40.50.2300">
    <property type="match status" value="1"/>
</dbReference>
<reference evidence="5 6" key="2">
    <citation type="journal article" date="2011" name="ISME J.">
        <title>RNA-seq reveals cooperative metabolic interactions between two termite-gut spirochete species in co-culture.</title>
        <authorList>
            <person name="Rosenthal A.Z."/>
            <person name="Matson E.G."/>
            <person name="Eldar A."/>
            <person name="Leadbetter J.R."/>
        </authorList>
    </citation>
    <scope>NUCLEOTIDE SEQUENCE [LARGE SCALE GENOMIC DNA]</scope>
    <source>
        <strain evidence="6">ATCC BAA-888 / DSM 13862 / ZAS-9</strain>
    </source>
</reference>
<dbReference type="InterPro" id="IPR052020">
    <property type="entry name" value="Cyclic_di-GMP/3'3'-cGAMP_PDE"/>
</dbReference>
<dbReference type="InterPro" id="IPR001789">
    <property type="entry name" value="Sig_transdc_resp-reg_receiver"/>
</dbReference>
<reference evidence="6" key="1">
    <citation type="submission" date="2009-12" db="EMBL/GenBank/DDBJ databases">
        <title>Complete sequence of Treponema azotonutricium strain ZAS-9.</title>
        <authorList>
            <person name="Tetu S.G."/>
            <person name="Matson E."/>
            <person name="Ren Q."/>
            <person name="Seshadri R."/>
            <person name="Elbourne L."/>
            <person name="Hassan K.A."/>
            <person name="Durkin A."/>
            <person name="Radune D."/>
            <person name="Mohamoud Y."/>
            <person name="Shay R."/>
            <person name="Jin S."/>
            <person name="Zhang X."/>
            <person name="Lucey K."/>
            <person name="Ballor N.R."/>
            <person name="Ottesen E."/>
            <person name="Rosenthal R."/>
            <person name="Allen A."/>
            <person name="Leadbetter J.R."/>
            <person name="Paulsen I.T."/>
        </authorList>
    </citation>
    <scope>NUCLEOTIDE SEQUENCE [LARGE SCALE GENOMIC DNA]</scope>
    <source>
        <strain evidence="6">ATCC BAA-888 / DSM 13862 / ZAS-9</strain>
    </source>
</reference>
<keyword evidence="2" id="KW-0175">Coiled coil</keyword>
<dbReference type="EMBL" id="CP001841">
    <property type="protein sequence ID" value="AEF80297.1"/>
    <property type="molecule type" value="Genomic_DNA"/>
</dbReference>
<sequence>MGNERQIIMLVDDNMASLTMGKNILKDKYNVFPIPSGEKLFEVLQKVTPDLILLDIAMPDMDGYEVIKKLKADRKTQDIPVVFLTSRDDPGNELEGLSLGAIDYVSKPFSPALLAQRIDNHLLLSSQKKELKKYNDNLKEMVLEQTQQIEDLQNAVMSTVAEVVEFRDDIIGGHIERVQSYLKFMLDQIIEEEKYPKEMAEWDLDFLIPSAQLHDVGKILVSEKILSKPGKLTPEEFEEIKKHTSYGIKVIDRISGITREHAFLDHAKIIAGAHHERWDGKGYPNGLAGENIPLQGRLMAIADVYDALIAVRPYKQPVSTAEAAKIITEGKGTQFDPVLVDIFQTVASKFAKIAERESPLI</sequence>
<dbReference type="SUPFAM" id="SSF109604">
    <property type="entry name" value="HD-domain/PDEase-like"/>
    <property type="match status" value="1"/>
</dbReference>
<gene>
    <name evidence="5" type="ordered locus">TREAZ_3097</name>
</gene>
<dbReference type="OrthoDB" id="9781505at2"/>
<dbReference type="PANTHER" id="PTHR45228">
    <property type="entry name" value="CYCLIC DI-GMP PHOSPHODIESTERASE TM_0186-RELATED"/>
    <property type="match status" value="1"/>
</dbReference>
<dbReference type="HOGENOM" id="CLU_000445_92_10_12"/>
<dbReference type="Gene3D" id="1.10.3210.10">
    <property type="entry name" value="Hypothetical protein af1432"/>
    <property type="match status" value="1"/>
</dbReference>
<evidence type="ECO:0000313" key="5">
    <source>
        <dbReference type="EMBL" id="AEF80297.1"/>
    </source>
</evidence>
<organism evidence="5 6">
    <name type="scientific">Leadbettera azotonutricia (strain ATCC BAA-888 / DSM 13862 / ZAS-9)</name>
    <name type="common">Treponema azotonutricium</name>
    <dbReference type="NCBI Taxonomy" id="545695"/>
    <lineage>
        <taxon>Bacteria</taxon>
        <taxon>Pseudomonadati</taxon>
        <taxon>Spirochaetota</taxon>
        <taxon>Spirochaetia</taxon>
        <taxon>Spirochaetales</taxon>
        <taxon>Breznakiellaceae</taxon>
        <taxon>Leadbettera</taxon>
    </lineage>
</organism>
<dbReference type="AlphaFoldDB" id="F5YAH3"/>
<dbReference type="Pfam" id="PF13487">
    <property type="entry name" value="HD_5"/>
    <property type="match status" value="1"/>
</dbReference>
<evidence type="ECO:0000259" key="4">
    <source>
        <dbReference type="PROSITE" id="PS51832"/>
    </source>
</evidence>
<dbReference type="GO" id="GO:0000160">
    <property type="term" value="P:phosphorelay signal transduction system"/>
    <property type="evidence" value="ECO:0007669"/>
    <property type="project" value="InterPro"/>
</dbReference>
<dbReference type="SUPFAM" id="SSF52172">
    <property type="entry name" value="CheY-like"/>
    <property type="match status" value="1"/>
</dbReference>
<dbReference type="STRING" id="545695.TREAZ_3097"/>
<dbReference type="eggNOG" id="COG3437">
    <property type="taxonomic scope" value="Bacteria"/>
</dbReference>
<feature type="domain" description="HD-GYP" evidence="4">
    <location>
        <begin position="149"/>
        <end position="359"/>
    </location>
</feature>
<dbReference type="InterPro" id="IPR003607">
    <property type="entry name" value="HD/PDEase_dom"/>
</dbReference>
<keyword evidence="6" id="KW-1185">Reference proteome</keyword>
<evidence type="ECO:0000313" key="6">
    <source>
        <dbReference type="Proteomes" id="UP000009222"/>
    </source>
</evidence>
<feature type="domain" description="Response regulatory" evidence="3">
    <location>
        <begin position="7"/>
        <end position="122"/>
    </location>
</feature>
<evidence type="ECO:0000256" key="1">
    <source>
        <dbReference type="PROSITE-ProRule" id="PRU00169"/>
    </source>
</evidence>
<dbReference type="InterPro" id="IPR011006">
    <property type="entry name" value="CheY-like_superfamily"/>
</dbReference>
<evidence type="ECO:0000259" key="3">
    <source>
        <dbReference type="PROSITE" id="PS50110"/>
    </source>
</evidence>
<dbReference type="RefSeq" id="WP_015712459.1">
    <property type="nucleotide sequence ID" value="NC_015577.1"/>
</dbReference>
<dbReference type="InterPro" id="IPR037522">
    <property type="entry name" value="HD_GYP_dom"/>
</dbReference>
<dbReference type="PROSITE" id="PS51832">
    <property type="entry name" value="HD_GYP"/>
    <property type="match status" value="1"/>
</dbReference>
<dbReference type="Pfam" id="PF00072">
    <property type="entry name" value="Response_reg"/>
    <property type="match status" value="1"/>
</dbReference>
<dbReference type="PANTHER" id="PTHR45228:SF5">
    <property type="entry name" value="CYCLIC DI-GMP PHOSPHODIESTERASE VC_1348-RELATED"/>
    <property type="match status" value="1"/>
</dbReference>
<dbReference type="Proteomes" id="UP000009222">
    <property type="component" value="Chromosome"/>
</dbReference>
<dbReference type="CDD" id="cd00077">
    <property type="entry name" value="HDc"/>
    <property type="match status" value="1"/>
</dbReference>
<keyword evidence="1" id="KW-0597">Phosphoprotein</keyword>
<accession>F5YAH3</accession>
<name>F5YAH3_LEAAZ</name>
<dbReference type="SMART" id="SM00448">
    <property type="entry name" value="REC"/>
    <property type="match status" value="1"/>
</dbReference>
<dbReference type="InParanoid" id="F5YAH3"/>
<protein>
    <submittedName>
        <fullName evidence="5">Response regulator</fullName>
    </submittedName>
</protein>
<evidence type="ECO:0000256" key="2">
    <source>
        <dbReference type="SAM" id="Coils"/>
    </source>
</evidence>
<dbReference type="PROSITE" id="PS50110">
    <property type="entry name" value="RESPONSE_REGULATORY"/>
    <property type="match status" value="1"/>
</dbReference>
<proteinExistence type="predicted"/>
<feature type="modified residue" description="4-aspartylphosphate" evidence="1">
    <location>
        <position position="55"/>
    </location>
</feature>
<feature type="coiled-coil region" evidence="2">
    <location>
        <begin position="124"/>
        <end position="155"/>
    </location>
</feature>
<dbReference type="KEGG" id="taz:TREAZ_3097"/>